<accession>A0ABD6DL16</accession>
<proteinExistence type="predicted"/>
<evidence type="ECO:0000256" key="2">
    <source>
        <dbReference type="SAM" id="Phobius"/>
    </source>
</evidence>
<dbReference type="RefSeq" id="WP_256401192.1">
    <property type="nucleotide sequence ID" value="NZ_JANHJR010000003.1"/>
</dbReference>
<dbReference type="EMBL" id="JBHUDO010000003">
    <property type="protein sequence ID" value="MFD1646727.1"/>
    <property type="molecule type" value="Genomic_DNA"/>
</dbReference>
<feature type="transmembrane region" description="Helical" evidence="2">
    <location>
        <begin position="20"/>
        <end position="43"/>
    </location>
</feature>
<name>A0ABD6DL16_9EURY</name>
<comment type="caution">
    <text evidence="3">The sequence shown here is derived from an EMBL/GenBank/DDBJ whole genome shotgun (WGS) entry which is preliminary data.</text>
</comment>
<dbReference type="InterPro" id="IPR058379">
    <property type="entry name" value="DUF8066"/>
</dbReference>
<reference evidence="3 4" key="1">
    <citation type="journal article" date="2019" name="Int. J. Syst. Evol. Microbiol.">
        <title>The Global Catalogue of Microorganisms (GCM) 10K type strain sequencing project: providing services to taxonomists for standard genome sequencing and annotation.</title>
        <authorList>
            <consortium name="The Broad Institute Genomics Platform"/>
            <consortium name="The Broad Institute Genome Sequencing Center for Infectious Disease"/>
            <person name="Wu L."/>
            <person name="Ma J."/>
        </authorList>
    </citation>
    <scope>NUCLEOTIDE SEQUENCE [LARGE SCALE GENOMIC DNA]</scope>
    <source>
        <strain evidence="3 4">CGMCC 1.10390</strain>
    </source>
</reference>
<evidence type="ECO:0008006" key="5">
    <source>
        <dbReference type="Google" id="ProtNLM"/>
    </source>
</evidence>
<organism evidence="3 4">
    <name type="scientific">Haloarchaeobius litoreus</name>
    <dbReference type="NCBI Taxonomy" id="755306"/>
    <lineage>
        <taxon>Archaea</taxon>
        <taxon>Methanobacteriati</taxon>
        <taxon>Methanobacteriota</taxon>
        <taxon>Stenosarchaea group</taxon>
        <taxon>Halobacteria</taxon>
        <taxon>Halobacteriales</taxon>
        <taxon>Halorubellaceae</taxon>
        <taxon>Haloarchaeobius</taxon>
    </lineage>
</organism>
<dbReference type="Proteomes" id="UP001597034">
    <property type="component" value="Unassembled WGS sequence"/>
</dbReference>
<dbReference type="Pfam" id="PF26262">
    <property type="entry name" value="DUF8066"/>
    <property type="match status" value="1"/>
</dbReference>
<keyword evidence="2" id="KW-0472">Membrane</keyword>
<keyword evidence="2" id="KW-1133">Transmembrane helix</keyword>
<dbReference type="AlphaFoldDB" id="A0ABD6DL16"/>
<protein>
    <recommendedName>
        <fullName evidence="5">DUF4229 domain-containing protein</fullName>
    </recommendedName>
</protein>
<feature type="region of interest" description="Disordered" evidence="1">
    <location>
        <begin position="61"/>
        <end position="104"/>
    </location>
</feature>
<evidence type="ECO:0000313" key="4">
    <source>
        <dbReference type="Proteomes" id="UP001597034"/>
    </source>
</evidence>
<gene>
    <name evidence="3" type="ORF">ACFSBL_13635</name>
</gene>
<evidence type="ECO:0000313" key="3">
    <source>
        <dbReference type="EMBL" id="MFD1646727.1"/>
    </source>
</evidence>
<evidence type="ECO:0000256" key="1">
    <source>
        <dbReference type="SAM" id="MobiDB-lite"/>
    </source>
</evidence>
<sequence>MERTTLNALLLSIGAITVVYSFITATLLLGVVVILFLLAVSLFHRLVVAVERLADNVGRLEAATGDGGRSGSGTRTSDRRSGGADWDDDDHPPAEERDPDELFE</sequence>
<keyword evidence="4" id="KW-1185">Reference proteome</keyword>
<keyword evidence="2" id="KW-0812">Transmembrane</keyword>